<feature type="active site" evidence="10 11">
    <location>
        <position position="1182"/>
    </location>
</feature>
<keyword evidence="12" id="KW-1133">Transmembrane helix</keyword>
<feature type="transmembrane region" description="Helical" evidence="12">
    <location>
        <begin position="428"/>
        <end position="445"/>
    </location>
</feature>
<protein>
    <submittedName>
        <fullName evidence="14">Clan CA, family C2, calpain-like cysteine peptidase</fullName>
    </submittedName>
</protein>
<keyword evidence="12" id="KW-0472">Membrane</keyword>
<dbReference type="SMART" id="SM00230">
    <property type="entry name" value="CysPc"/>
    <property type="match status" value="1"/>
</dbReference>
<dbReference type="InterPro" id="IPR001300">
    <property type="entry name" value="Peptidase_C2_calpain_cat"/>
</dbReference>
<feature type="active site" evidence="10 11">
    <location>
        <position position="1023"/>
    </location>
</feature>
<feature type="domain" description="Calpain catalytic" evidence="13">
    <location>
        <begin position="992"/>
        <end position="1249"/>
    </location>
</feature>
<gene>
    <name evidence="14" type="ORF">TRFO_39078</name>
</gene>
<evidence type="ECO:0000256" key="1">
    <source>
        <dbReference type="ARBA" id="ARBA00007623"/>
    </source>
</evidence>
<dbReference type="EMBL" id="MLAK01001294">
    <property type="protein sequence ID" value="OHS94729.1"/>
    <property type="molecule type" value="Genomic_DNA"/>
</dbReference>
<evidence type="ECO:0000256" key="10">
    <source>
        <dbReference type="PIRSR" id="PIRSR622684-1"/>
    </source>
</evidence>
<dbReference type="PRINTS" id="PR00704">
    <property type="entry name" value="CALPAIN"/>
</dbReference>
<accession>A0A1J4J7T6</accession>
<feature type="active site" evidence="10 11">
    <location>
        <position position="1202"/>
    </location>
</feature>
<keyword evidence="2" id="KW-0597">Phosphoprotein</keyword>
<evidence type="ECO:0000256" key="7">
    <source>
        <dbReference type="ARBA" id="ARBA00022801"/>
    </source>
</evidence>
<sequence>MDFSNFERQTFMTLGLSFGIPLLIILVAWFLILYFAFHFRPFILARVVISHTIKKPIESCLTGFVCVLWWIFFCLPFLGFIAFGVTTAILIDPIILGIIIAVAPTIILLVIYIFLDYSYRGFSMKIFPKILIVALFILLIGLVFAINYLLEPRSWMATAYCFAFPPLLFFGLAYAVSYRNIPTKVIKHAISDQEHLDQFINGLAEHNKKCFEGSNRLNIWWSFGIIIVSAIFNFLLIYDYWKKPERDATAGTAIGFFIVDFILLTAQAGSKIRPGFFFVILLGYAVKIVAVTFSSRFWITGHGCMYFVLSSFLLIRFAFGVWKPIKVNLVSNENHDVLIDKLNDLSQKKVKISVITIIMSAISWVLLTGGFVVELYFQYNNEFEDLPFPISQINAAIGMGTFSLPFSFLFIACGYLFFDHGLMTVKTLILYILSIAILVVGSIFWKGLENIFLLRLFLPTLVFFVFGCISLLIVISACKLKLCPVKGPAIWFIIFLILDIADVAIAIVLPFVLPNVEGNKLIGLYVILALLSILSFVSFTTAMVTLKNICRLPSLLTLIATIVFLVGFSACFGSVINGCIIFGTIFVVFCLILSLVYTKFNFWVFSLGPYLVAAIPSFIVLCLSIAALFLIDIDFFFAIIAFGFSFIFFGTSLFFWLQRKNFYFSFPSYASLIMLVIFSIAIIVFIAINIKSVFAVVSSILCVIFLVSFLGNLGFVLSQSSTNVIIVSNILLPIRRLVNGEIKTLNLFTFLFAISFCAPYFWGLFASIFFYDYYQFGVLGASFAIFIMSFLAFFLITRFNFHTFSAINFIQSNAIKYAITTAMSATSIQIEMAEREKPEKIDYEKYMNYIEHKVESQKSISLFFSSIKAQLYITSEVSFNSARQEVHNHYRKKGINADDIDFLEREKGWTGTEKMKIFELLAEIAASNPNVAKEDEYENFVNKQEVRRQQIIIPDTIDNKKFGELIRKTNGKFVDKEFGENHPEALTKGTTWKRMEEVYQSPMFNPNAPFNPNSIKQGQIGDCYFVSVLVALSRNPKLIGSIFSEPINNDKGAACVNFHFMGKTVPVIVDTLIPFGLSTPRFCKPVTKNDQWWCSIVEKAFAKHYGSYEAIDGGNSHVAFYRLTGGYPIAYFFTNLKVKEMIANGSFWNMMFNLHRSGSFMCAGSTSGSDTQQNSKGIVLGHAYSILRVEEVDGNKLIQMRNTWGNSEWKGEWSDKSSKWTPRMKRLLDFVDADDGVFWISFKDFTLNYQSFYAIAHYDKKSMFHYTLDGKWDPGSTDGASPTSRSKDALSLPQWIIRSPSKQRTVLKCFMEKSGAKTPSNAAFAYNDGEPVKLLYQGTKHYQQPMAAQTPITSWEWVYDEPAKPVTMLFYRTANAKPTHWHFEVYSDKKLEITPISH</sequence>
<dbReference type="Proteomes" id="UP000179807">
    <property type="component" value="Unassembled WGS sequence"/>
</dbReference>
<keyword evidence="9" id="KW-0862">Zinc</keyword>
<keyword evidence="6" id="KW-0863">Zinc-finger</keyword>
<feature type="transmembrane region" description="Helical" evidence="12">
    <location>
        <begin position="276"/>
        <end position="299"/>
    </location>
</feature>
<evidence type="ECO:0000256" key="11">
    <source>
        <dbReference type="PROSITE-ProRule" id="PRU00239"/>
    </source>
</evidence>
<dbReference type="Pfam" id="PF00648">
    <property type="entry name" value="Peptidase_C2"/>
    <property type="match status" value="1"/>
</dbReference>
<feature type="transmembrane region" description="Helical" evidence="12">
    <location>
        <begin position="451"/>
        <end position="477"/>
    </location>
</feature>
<keyword evidence="3 11" id="KW-0645">Protease</keyword>
<evidence type="ECO:0000256" key="4">
    <source>
        <dbReference type="ARBA" id="ARBA00022723"/>
    </source>
</evidence>
<evidence type="ECO:0000256" key="2">
    <source>
        <dbReference type="ARBA" id="ARBA00022553"/>
    </source>
</evidence>
<dbReference type="PANTHER" id="PTHR10183:SF379">
    <property type="entry name" value="CALPAIN-5"/>
    <property type="match status" value="1"/>
</dbReference>
<dbReference type="SUPFAM" id="SSF54001">
    <property type="entry name" value="Cysteine proteinases"/>
    <property type="match status" value="1"/>
</dbReference>
<evidence type="ECO:0000256" key="5">
    <source>
        <dbReference type="ARBA" id="ARBA00022737"/>
    </source>
</evidence>
<feature type="transmembrane region" description="Helical" evidence="12">
    <location>
        <begin position="581"/>
        <end position="598"/>
    </location>
</feature>
<keyword evidence="4" id="KW-0479">Metal-binding</keyword>
<evidence type="ECO:0000313" key="15">
    <source>
        <dbReference type="Proteomes" id="UP000179807"/>
    </source>
</evidence>
<dbReference type="OrthoDB" id="424753at2759"/>
<dbReference type="PANTHER" id="PTHR10183">
    <property type="entry name" value="CALPAIN"/>
    <property type="match status" value="1"/>
</dbReference>
<feature type="transmembrane region" description="Helical" evidence="12">
    <location>
        <begin position="250"/>
        <end position="269"/>
    </location>
</feature>
<feature type="transmembrane region" description="Helical" evidence="12">
    <location>
        <begin position="127"/>
        <end position="149"/>
    </location>
</feature>
<keyword evidence="5" id="KW-0677">Repeat</keyword>
<feature type="transmembrane region" description="Helical" evidence="12">
    <location>
        <begin position="776"/>
        <end position="796"/>
    </location>
</feature>
<dbReference type="InterPro" id="IPR022684">
    <property type="entry name" value="Calpain_cysteine_protease"/>
</dbReference>
<feature type="transmembrane region" description="Helical" evidence="12">
    <location>
        <begin position="352"/>
        <end position="373"/>
    </location>
</feature>
<feature type="transmembrane region" description="Helical" evidence="12">
    <location>
        <begin position="94"/>
        <end position="115"/>
    </location>
</feature>
<evidence type="ECO:0000256" key="6">
    <source>
        <dbReference type="ARBA" id="ARBA00022771"/>
    </source>
</evidence>
<feature type="transmembrane region" description="Helical" evidence="12">
    <location>
        <begin position="217"/>
        <end position="238"/>
    </location>
</feature>
<evidence type="ECO:0000313" key="14">
    <source>
        <dbReference type="EMBL" id="OHS94729.1"/>
    </source>
</evidence>
<dbReference type="PROSITE" id="PS50203">
    <property type="entry name" value="CALPAIN_CAT"/>
    <property type="match status" value="1"/>
</dbReference>
<evidence type="ECO:0000256" key="3">
    <source>
        <dbReference type="ARBA" id="ARBA00022670"/>
    </source>
</evidence>
<reference evidence="14" key="1">
    <citation type="submission" date="2016-10" db="EMBL/GenBank/DDBJ databases">
        <authorList>
            <person name="Benchimol M."/>
            <person name="Almeida L.G."/>
            <person name="Vasconcelos A.T."/>
            <person name="Perreira-Neves A."/>
            <person name="Rosa I.A."/>
            <person name="Tasca T."/>
            <person name="Bogo M.R."/>
            <person name="de Souza W."/>
        </authorList>
    </citation>
    <scope>NUCLEOTIDE SEQUENCE [LARGE SCALE GENOMIC DNA]</scope>
    <source>
        <strain evidence="14">K</strain>
    </source>
</reference>
<evidence type="ECO:0000256" key="8">
    <source>
        <dbReference type="ARBA" id="ARBA00022807"/>
    </source>
</evidence>
<keyword evidence="12" id="KW-0812">Transmembrane</keyword>
<feature type="transmembrane region" description="Helical" evidence="12">
    <location>
        <begin position="393"/>
        <end position="416"/>
    </location>
</feature>
<feature type="transmembrane region" description="Helical" evidence="12">
    <location>
        <begin position="669"/>
        <end position="688"/>
    </location>
</feature>
<feature type="transmembrane region" description="Helical" evidence="12">
    <location>
        <begin position="155"/>
        <end position="177"/>
    </location>
</feature>
<feature type="transmembrane region" description="Helical" evidence="12">
    <location>
        <begin position="745"/>
        <end position="770"/>
    </location>
</feature>
<keyword evidence="7 11" id="KW-0378">Hydrolase</keyword>
<feature type="transmembrane region" description="Helical" evidence="12">
    <location>
        <begin position="555"/>
        <end position="575"/>
    </location>
</feature>
<feature type="transmembrane region" description="Helical" evidence="12">
    <location>
        <begin position="524"/>
        <end position="546"/>
    </location>
</feature>
<evidence type="ECO:0000256" key="9">
    <source>
        <dbReference type="ARBA" id="ARBA00022833"/>
    </source>
</evidence>
<comment type="caution">
    <text evidence="14">The sequence shown here is derived from an EMBL/GenBank/DDBJ whole genome shotgun (WGS) entry which is preliminary data.</text>
</comment>
<dbReference type="RefSeq" id="XP_068347866.1">
    <property type="nucleotide sequence ID" value="XM_068512433.1"/>
</dbReference>
<feature type="transmembrane region" description="Helical" evidence="12">
    <location>
        <begin position="694"/>
        <end position="717"/>
    </location>
</feature>
<feature type="transmembrane region" description="Helical" evidence="12">
    <location>
        <begin position="20"/>
        <end position="39"/>
    </location>
</feature>
<dbReference type="VEuPathDB" id="TrichDB:TRFO_39078"/>
<feature type="transmembrane region" description="Helical" evidence="12">
    <location>
        <begin position="489"/>
        <end position="512"/>
    </location>
</feature>
<evidence type="ECO:0000259" key="13">
    <source>
        <dbReference type="PROSITE" id="PS50203"/>
    </source>
</evidence>
<dbReference type="GO" id="GO:0004198">
    <property type="term" value="F:calcium-dependent cysteine-type endopeptidase activity"/>
    <property type="evidence" value="ECO:0007669"/>
    <property type="project" value="InterPro"/>
</dbReference>
<feature type="transmembrane region" description="Helical" evidence="12">
    <location>
        <begin position="60"/>
        <end position="82"/>
    </location>
</feature>
<keyword evidence="8 11" id="KW-0788">Thiol protease</keyword>
<comment type="similarity">
    <text evidence="1">Belongs to the peptidase C2 family.</text>
</comment>
<dbReference type="GO" id="GO:0008270">
    <property type="term" value="F:zinc ion binding"/>
    <property type="evidence" value="ECO:0007669"/>
    <property type="project" value="UniProtKB-KW"/>
</dbReference>
<dbReference type="GO" id="GO:0006508">
    <property type="term" value="P:proteolysis"/>
    <property type="evidence" value="ECO:0007669"/>
    <property type="project" value="UniProtKB-KW"/>
</dbReference>
<dbReference type="FunFam" id="3.90.70.10:FF:000010">
    <property type="entry name" value="Calpain 15"/>
    <property type="match status" value="1"/>
</dbReference>
<name>A0A1J4J7T6_9EUKA</name>
<dbReference type="Gene3D" id="3.90.70.10">
    <property type="entry name" value="Cysteine proteinases"/>
    <property type="match status" value="1"/>
</dbReference>
<dbReference type="InterPro" id="IPR038765">
    <property type="entry name" value="Papain-like_cys_pep_sf"/>
</dbReference>
<feature type="transmembrane region" description="Helical" evidence="12">
    <location>
        <begin position="305"/>
        <end position="322"/>
    </location>
</feature>
<evidence type="ECO:0000256" key="12">
    <source>
        <dbReference type="SAM" id="Phobius"/>
    </source>
</evidence>
<feature type="transmembrane region" description="Helical" evidence="12">
    <location>
        <begin position="610"/>
        <end position="629"/>
    </location>
</feature>
<organism evidence="14 15">
    <name type="scientific">Tritrichomonas foetus</name>
    <dbReference type="NCBI Taxonomy" id="1144522"/>
    <lineage>
        <taxon>Eukaryota</taxon>
        <taxon>Metamonada</taxon>
        <taxon>Parabasalia</taxon>
        <taxon>Tritrichomonadida</taxon>
        <taxon>Tritrichomonadidae</taxon>
        <taxon>Tritrichomonas</taxon>
    </lineage>
</organism>
<proteinExistence type="inferred from homology"/>
<feature type="transmembrane region" description="Helical" evidence="12">
    <location>
        <begin position="635"/>
        <end position="657"/>
    </location>
</feature>
<keyword evidence="15" id="KW-1185">Reference proteome</keyword>
<dbReference type="GeneID" id="94847137"/>